<dbReference type="EMBL" id="CAICTM010000451">
    <property type="protein sequence ID" value="CAB9510776.1"/>
    <property type="molecule type" value="Genomic_DNA"/>
</dbReference>
<evidence type="ECO:0000313" key="3">
    <source>
        <dbReference type="Proteomes" id="UP001153069"/>
    </source>
</evidence>
<keyword evidence="3" id="KW-1185">Reference proteome</keyword>
<protein>
    <recommendedName>
        <fullName evidence="4">Transcription initiation factor IIF subunit alpha</fullName>
    </recommendedName>
</protein>
<feature type="region of interest" description="Disordered" evidence="1">
    <location>
        <begin position="451"/>
        <end position="494"/>
    </location>
</feature>
<sequence length="612" mass="68010">MSTNPNNNDNKNAAKVPRQGLDLLLQRKGKTLPPGQKMSFTLIKGPSINRDAIPDPVNPSAAKECFPLIAKFPESVVRPEFKTSQWKDARLYQQDVPKAQIDSDEEAEELAAIENRKRWRRKRNEPPKRQWILQEQVEFLETMIDSKRKKKSDNAKISSRYEGVPEHNPSHFVLLECKTNGPQFDNNNNGHDHNIQVTLLPAPPNAQIAFAQPASRKGMSMNEAELAILDQRNQMTRYMMHNKNQNSFIAQQPVNQSKARLLGRLAKASQKGAFGGTSEAAENDETDDIMGDITFRDRKGNTKARKELLSTLGDGVKVDDDGVLGGAHDDEFGGKRRFGAFKAEETDGKAGQAAQGNSDVGNDGRAMADGFYQRDVKAEYDELDYDIEEQFDDDDVDVGETEVVVESGFAQEEDEEEDGEEEGEGGTEQITGAEGLASVAGFKALLAKAKTGATTDPNQTAEAQAAANGAEAGKKDPRKEDPKGRAALKKSFKAQNEPENHLLKIFKAAEKVKEKSELQEKKPPPKQEDDTGNEVDKDGLRIISLQAVRREIWLNHGRISVKRLSKLFDVNKKATKERQNLFRKIVKELCTMEKDPVAGAMLVLKQHYSNMG</sequence>
<feature type="region of interest" description="Disordered" evidence="1">
    <location>
        <begin position="514"/>
        <end position="535"/>
    </location>
</feature>
<gene>
    <name evidence="2" type="ORF">SEMRO_452_G145900.1</name>
</gene>
<feature type="compositionally biased region" description="Acidic residues" evidence="1">
    <location>
        <begin position="411"/>
        <end position="425"/>
    </location>
</feature>
<evidence type="ECO:0008006" key="4">
    <source>
        <dbReference type="Google" id="ProtNLM"/>
    </source>
</evidence>
<accession>A0A9N8HE16</accession>
<reference evidence="2" key="1">
    <citation type="submission" date="2020-06" db="EMBL/GenBank/DDBJ databases">
        <authorList>
            <consortium name="Plant Systems Biology data submission"/>
        </authorList>
    </citation>
    <scope>NUCLEOTIDE SEQUENCE</scope>
    <source>
        <strain evidence="2">D6</strain>
    </source>
</reference>
<dbReference type="AlphaFoldDB" id="A0A9N8HE16"/>
<proteinExistence type="predicted"/>
<feature type="region of interest" description="Disordered" evidence="1">
    <location>
        <begin position="343"/>
        <end position="366"/>
    </location>
</feature>
<comment type="caution">
    <text evidence="2">The sequence shown here is derived from an EMBL/GenBank/DDBJ whole genome shotgun (WGS) entry which is preliminary data.</text>
</comment>
<organism evidence="2 3">
    <name type="scientific">Seminavis robusta</name>
    <dbReference type="NCBI Taxonomy" id="568900"/>
    <lineage>
        <taxon>Eukaryota</taxon>
        <taxon>Sar</taxon>
        <taxon>Stramenopiles</taxon>
        <taxon>Ochrophyta</taxon>
        <taxon>Bacillariophyta</taxon>
        <taxon>Bacillariophyceae</taxon>
        <taxon>Bacillariophycidae</taxon>
        <taxon>Naviculales</taxon>
        <taxon>Naviculaceae</taxon>
        <taxon>Seminavis</taxon>
    </lineage>
</organism>
<feature type="region of interest" description="Disordered" evidence="1">
    <location>
        <begin position="406"/>
        <end position="435"/>
    </location>
</feature>
<dbReference type="OrthoDB" id="45474at2759"/>
<evidence type="ECO:0000256" key="1">
    <source>
        <dbReference type="SAM" id="MobiDB-lite"/>
    </source>
</evidence>
<feature type="compositionally biased region" description="Low complexity" evidence="1">
    <location>
        <begin position="451"/>
        <end position="471"/>
    </location>
</feature>
<name>A0A9N8HE16_9STRA</name>
<dbReference type="Proteomes" id="UP001153069">
    <property type="component" value="Unassembled WGS sequence"/>
</dbReference>
<evidence type="ECO:0000313" key="2">
    <source>
        <dbReference type="EMBL" id="CAB9510776.1"/>
    </source>
</evidence>
<feature type="compositionally biased region" description="Basic and acidic residues" evidence="1">
    <location>
        <begin position="472"/>
        <end position="484"/>
    </location>
</feature>